<feature type="compositionally biased region" description="Basic residues" evidence="1">
    <location>
        <begin position="117"/>
        <end position="127"/>
    </location>
</feature>
<dbReference type="AlphaFoldDB" id="A0A165AJ45"/>
<dbReference type="GeneID" id="28901372"/>
<feature type="compositionally biased region" description="Basic and acidic residues" evidence="1">
    <location>
        <begin position="103"/>
        <end position="116"/>
    </location>
</feature>
<accession>A0A165AJ45</accession>
<dbReference type="EMBL" id="KV407462">
    <property type="protein sequence ID" value="KZF20563.1"/>
    <property type="molecule type" value="Genomic_DNA"/>
</dbReference>
<gene>
    <name evidence="2" type="ORF">L228DRAFT_284526</name>
</gene>
<name>A0A165AJ45_XYLHT</name>
<keyword evidence="3" id="KW-1185">Reference proteome</keyword>
<protein>
    <submittedName>
        <fullName evidence="2">Uncharacterized protein</fullName>
    </submittedName>
</protein>
<evidence type="ECO:0000313" key="3">
    <source>
        <dbReference type="Proteomes" id="UP000076632"/>
    </source>
</evidence>
<dbReference type="Proteomes" id="UP000076632">
    <property type="component" value="Unassembled WGS sequence"/>
</dbReference>
<dbReference type="InParanoid" id="A0A165AJ45"/>
<evidence type="ECO:0000313" key="2">
    <source>
        <dbReference type="EMBL" id="KZF20563.1"/>
    </source>
</evidence>
<feature type="region of interest" description="Disordered" evidence="1">
    <location>
        <begin position="54"/>
        <end position="169"/>
    </location>
</feature>
<feature type="compositionally biased region" description="Polar residues" evidence="1">
    <location>
        <begin position="69"/>
        <end position="96"/>
    </location>
</feature>
<reference evidence="2 3" key="1">
    <citation type="journal article" date="2016" name="Fungal Biol.">
        <title>The genome of Xylona heveae provides a window into fungal endophytism.</title>
        <authorList>
            <person name="Gazis R."/>
            <person name="Kuo A."/>
            <person name="Riley R."/>
            <person name="LaButti K."/>
            <person name="Lipzen A."/>
            <person name="Lin J."/>
            <person name="Amirebrahimi M."/>
            <person name="Hesse C.N."/>
            <person name="Spatafora J.W."/>
            <person name="Henrissat B."/>
            <person name="Hainaut M."/>
            <person name="Grigoriev I.V."/>
            <person name="Hibbett D.S."/>
        </authorList>
    </citation>
    <scope>NUCLEOTIDE SEQUENCE [LARGE SCALE GENOMIC DNA]</scope>
    <source>
        <strain evidence="2 3">TC161</strain>
    </source>
</reference>
<dbReference type="RefSeq" id="XP_018186118.1">
    <property type="nucleotide sequence ID" value="XM_018336235.1"/>
</dbReference>
<organism evidence="2 3">
    <name type="scientific">Xylona heveae (strain CBS 132557 / TC161)</name>
    <dbReference type="NCBI Taxonomy" id="1328760"/>
    <lineage>
        <taxon>Eukaryota</taxon>
        <taxon>Fungi</taxon>
        <taxon>Dikarya</taxon>
        <taxon>Ascomycota</taxon>
        <taxon>Pezizomycotina</taxon>
        <taxon>Xylonomycetes</taxon>
        <taxon>Xylonales</taxon>
        <taxon>Xylonaceae</taxon>
        <taxon>Xylona</taxon>
    </lineage>
</organism>
<proteinExistence type="predicted"/>
<feature type="compositionally biased region" description="Basic and acidic residues" evidence="1">
    <location>
        <begin position="155"/>
        <end position="169"/>
    </location>
</feature>
<sequence length="203" mass="23320">MPMHWTDTSDAHLFAHLLRTHKFKIDIDALTEAMRNEEQLSPGAIDRRIKNLRSGRAGPALGNPKKSDATSPITRSHTVNDDPPSTNSDVTSPTPNQKRKRASGHETDTETNERPKPKYNKKQRRFSHPGNPTKPPNMPHTRVANLSNRPSSAKDGMEERHVRFTDKEGNENRDRMRDWLDLIYPFLAKISRDPVFREDIEKR</sequence>
<evidence type="ECO:0000256" key="1">
    <source>
        <dbReference type="SAM" id="MobiDB-lite"/>
    </source>
</evidence>